<reference evidence="1" key="1">
    <citation type="submission" date="2019-04" db="EMBL/GenBank/DDBJ databases">
        <authorList>
            <consortium name="Science for Life Laboratories"/>
        </authorList>
    </citation>
    <scope>NUCLEOTIDE SEQUENCE</scope>
    <source>
        <strain evidence="1">MBLW1</strain>
    </source>
</reference>
<dbReference type="Proteomes" id="UP000464378">
    <property type="component" value="Chromosome"/>
</dbReference>
<evidence type="ECO:0000313" key="2">
    <source>
        <dbReference type="Proteomes" id="UP000464378"/>
    </source>
</evidence>
<dbReference type="KEGG" id="tim:GMBLW1_19190"/>
<protein>
    <submittedName>
        <fullName evidence="1">Uncharacterized protein</fullName>
    </submittedName>
</protein>
<name>A0A6C2YL58_9BACT</name>
<dbReference type="EMBL" id="LR593887">
    <property type="protein sequence ID" value="VTS00210.1"/>
    <property type="molecule type" value="Genomic_DNA"/>
</dbReference>
<accession>A0A6C2YL58</accession>
<dbReference type="AlphaFoldDB" id="A0A6C2YL58"/>
<organism evidence="1">
    <name type="scientific">Tuwongella immobilis</name>
    <dbReference type="NCBI Taxonomy" id="692036"/>
    <lineage>
        <taxon>Bacteria</taxon>
        <taxon>Pseudomonadati</taxon>
        <taxon>Planctomycetota</taxon>
        <taxon>Planctomycetia</taxon>
        <taxon>Gemmatales</taxon>
        <taxon>Gemmataceae</taxon>
        <taxon>Tuwongella</taxon>
    </lineage>
</organism>
<evidence type="ECO:0000313" key="1">
    <source>
        <dbReference type="EMBL" id="VIP02041.1"/>
    </source>
</evidence>
<dbReference type="EMBL" id="LR586016">
    <property type="protein sequence ID" value="VIP02041.1"/>
    <property type="molecule type" value="Genomic_DNA"/>
</dbReference>
<dbReference type="InParanoid" id="A0A6C2YL58"/>
<proteinExistence type="predicted"/>
<sequence>MLPMFLSVERIVLGHGLAICSPESDGECVGTRSPAAVRVDGCSECQLRLILFDRVGFSPFFVGLERRFAGFVFRESGVDPAFERPVL</sequence>
<keyword evidence="2" id="KW-1185">Reference proteome</keyword>
<gene>
    <name evidence="1" type="ORF">GMBLW1_19190</name>
</gene>